<feature type="transmembrane region" description="Helical" evidence="10">
    <location>
        <begin position="174"/>
        <end position="193"/>
    </location>
</feature>
<sequence length="1581" mass="174855">MSSFCSHSYEGWGPTSATRVDLTPCFEDSILIALPALLALLFFFIRIYDLTQEFGLCNPKQADARPRLFVNTWWKKPKSGWVYWISQFCIVLACVALVTRIVQLTDEGLPVSSILGSASLLSAWLTALVVNHGESQVDSRSSTYLFAFYAISLVAGGIVVRTMHDLDWTGQDQFVSFCVYYGAIILGFIFEAWPRPNEATIRTTQTDSLQATATTNSATAYDRANLFSRMSFHYIQSVITRGYRQPLQESDISNMMPQKIKTLHSYEIVSRTWDRHVQKCRQTSKSPSLLWIVLKAGGRSWIPIMAFSLSSSVFQYLQPVLIDVILDFISSYSTDAPQQTTLGVIIAFGMFATEIMGSATSNQFMQLGYNLGIELKSGLISMIYRKSLRLSPSARRHSTVGDISNHMSVDVERIGESITYLPLVVTSPFEIGLGIYLLYRQLGVSAFTSLGVVILIIPVQALIGRILNKAKDKKLAAMDGRVRLLNEVLSGIKIVKLYSWERSFFKQLEIYRKKELHHLKHIGIVIAFMMIMYSSLPSLMGLLSFLVFALTGGPGGTRGQLNAQTIFVSLTLFSRLAGPIGRASQIISQAISFRVAAKRVQGFLLQEELDASQIEYTEFTGATEGNETETESTSILVEHGTFSWNSPEGRPSEVSLDDGDEKKSKELDSATSSSASSPPALSDIDLTIHRGSLTVLMGRVGMGKSSLLSAIIGDMYKLNGRVRIAGTVAYVPQQAWIINATLRDNILFGKEFDQDRYDNIVKACGLLPDFKVLPAQDRTEIGERGINLSGGQKQRVSLARAAYQNADIYLLDDPLSAVDAHVDQHLWKELIGPLGLLKDKTRLLITHGIHHLHEIDQIVVIKDGMIQESGNYTDLMAAGSSFSQLITEFSIAGQNGDNAIPSKNSEAEAGPDDQLKLATEIAPTVGSENMAKKDDQAELIAEEEAAEGSVGLKVIKHYAHASTYVFSFLGCFMFILSQASQIGISTWLQTYASNFGTDRQHSLGLFFGAYAALVLLYFLLDITVNIIIFVGAGLRASRVLHETLLERVLRLPMSFFDTTPVGRIMNRFSSDMDNVDELLPLNISDVFYFLTSVLGTLIVISFSVPIFMALIPVLAVLYLIIQVGYLRSSRALKRIHSISKSPLYQHFSETLTGVSTIRAMRMDSRFILENSLKSDQSANAYFAYNIASRWLDIRLEFLGAVVVLATALLAVLARESLGASKAGLALSYAANLTFLITLLVKSYGEVQNQLVSVERIQEYSSKEQEAPAVMINDDSLPDGWPGGGRIEFRNFSARYRQGMELIIKDVSFEVLPGEKIGIVGRTGAGKSSLTLALFRIIEAANGPWEKKSLRLSMETEKFKEVAHSDATMDLSTMEKSIGQVDKTSMDEGKREDLGGMILIDGIDIATVGLEHLRHHLAIIPQDPILFAGTVRDNIDPFSHCSDTELWQALERAHLQSHISSLPGGLSFEVAQNGDNFSVGQRSLICLARALLRKTKILILDEATAAVDVETDELIQRTIRKEFKDRTILTIAHRIKTVMDSDKILVLEQGRVQEFDAPQVLLEKKGDSLFFQLAKQSGQTSL</sequence>
<dbReference type="CDD" id="cd03250">
    <property type="entry name" value="ABCC_MRP_domain1"/>
    <property type="match status" value="1"/>
</dbReference>
<feature type="transmembrane region" description="Helical" evidence="10">
    <location>
        <begin position="108"/>
        <end position="130"/>
    </location>
</feature>
<feature type="domain" description="ABC transporter" evidence="11">
    <location>
        <begin position="1286"/>
        <end position="1573"/>
    </location>
</feature>
<evidence type="ECO:0000259" key="11">
    <source>
        <dbReference type="PROSITE" id="PS50893"/>
    </source>
</evidence>
<dbReference type="InterPro" id="IPR044746">
    <property type="entry name" value="ABCC_6TM_D1"/>
</dbReference>
<dbReference type="PANTHER" id="PTHR24223">
    <property type="entry name" value="ATP-BINDING CASSETTE SUB-FAMILY C"/>
    <property type="match status" value="1"/>
</dbReference>
<dbReference type="PROSITE" id="PS00211">
    <property type="entry name" value="ABC_TRANSPORTER_1"/>
    <property type="match status" value="2"/>
</dbReference>
<dbReference type="Pfam" id="PF24357">
    <property type="entry name" value="TMD0_ABC"/>
    <property type="match status" value="1"/>
</dbReference>
<proteinExistence type="predicted"/>
<dbReference type="Gene3D" id="1.20.1560.10">
    <property type="entry name" value="ABC transporter type 1, transmembrane domain"/>
    <property type="match status" value="2"/>
</dbReference>
<dbReference type="FunFam" id="1.20.1560.10:FF:000010">
    <property type="entry name" value="Multidrug resistance-associated ABC transporter"/>
    <property type="match status" value="1"/>
</dbReference>
<dbReference type="InterPro" id="IPR003439">
    <property type="entry name" value="ABC_transporter-like_ATP-bd"/>
</dbReference>
<feature type="domain" description="ABC transmembrane type-1" evidence="12">
    <location>
        <begin position="304"/>
        <end position="592"/>
    </location>
</feature>
<evidence type="ECO:0000256" key="2">
    <source>
        <dbReference type="ARBA" id="ARBA00022448"/>
    </source>
</evidence>
<dbReference type="CDD" id="cd18603">
    <property type="entry name" value="ABC_6TM_MRP1_2_3_6_D2_like"/>
    <property type="match status" value="1"/>
</dbReference>
<dbReference type="GO" id="GO:0016887">
    <property type="term" value="F:ATP hydrolysis activity"/>
    <property type="evidence" value="ECO:0007669"/>
    <property type="project" value="InterPro"/>
</dbReference>
<keyword evidence="7 10" id="KW-1133">Transmembrane helix</keyword>
<dbReference type="FunFam" id="3.40.50.300:FF:000997">
    <property type="entry name" value="Multidrug resistance-associated protein 1"/>
    <property type="match status" value="1"/>
</dbReference>
<feature type="transmembrane region" description="Helical" evidence="10">
    <location>
        <begin position="81"/>
        <end position="102"/>
    </location>
</feature>
<dbReference type="Pfam" id="PF00005">
    <property type="entry name" value="ABC_tran"/>
    <property type="match status" value="3"/>
</dbReference>
<dbReference type="PROSITE" id="PS50929">
    <property type="entry name" value="ABC_TM1F"/>
    <property type="match status" value="2"/>
</dbReference>
<feature type="transmembrane region" description="Helical" evidence="10">
    <location>
        <begin position="445"/>
        <end position="467"/>
    </location>
</feature>
<dbReference type="GO" id="GO:0000329">
    <property type="term" value="C:fungal-type vacuole membrane"/>
    <property type="evidence" value="ECO:0007669"/>
    <property type="project" value="UniProtKB-ARBA"/>
</dbReference>
<name>A0A9P3HAT8_9FUNG</name>
<feature type="transmembrane region" description="Helical" evidence="10">
    <location>
        <begin position="963"/>
        <end position="984"/>
    </location>
</feature>
<comment type="caution">
    <text evidence="13">The sequence shown here is derived from an EMBL/GenBank/DDBJ whole genome shotgun (WGS) entry which is preliminary data.</text>
</comment>
<feature type="compositionally biased region" description="Low complexity" evidence="9">
    <location>
        <begin position="669"/>
        <end position="681"/>
    </location>
</feature>
<organism evidence="13 14">
    <name type="scientific">Entomortierella parvispora</name>
    <dbReference type="NCBI Taxonomy" id="205924"/>
    <lineage>
        <taxon>Eukaryota</taxon>
        <taxon>Fungi</taxon>
        <taxon>Fungi incertae sedis</taxon>
        <taxon>Mucoromycota</taxon>
        <taxon>Mortierellomycotina</taxon>
        <taxon>Mortierellomycetes</taxon>
        <taxon>Mortierellales</taxon>
        <taxon>Mortierellaceae</taxon>
        <taxon>Entomortierella</taxon>
    </lineage>
</organism>
<evidence type="ECO:0000256" key="1">
    <source>
        <dbReference type="ARBA" id="ARBA00004128"/>
    </source>
</evidence>
<evidence type="ECO:0000256" key="6">
    <source>
        <dbReference type="ARBA" id="ARBA00022840"/>
    </source>
</evidence>
<keyword evidence="5" id="KW-0547">Nucleotide-binding</keyword>
<reference evidence="13" key="1">
    <citation type="submission" date="2021-11" db="EMBL/GenBank/DDBJ databases">
        <authorList>
            <person name="Herlambang A."/>
            <person name="Guo Y."/>
            <person name="Takashima Y."/>
            <person name="Nishizawa T."/>
        </authorList>
    </citation>
    <scope>NUCLEOTIDE SEQUENCE</scope>
    <source>
        <strain evidence="13">E1425</strain>
    </source>
</reference>
<dbReference type="EMBL" id="BQFW01000008">
    <property type="protein sequence ID" value="GJJ73305.1"/>
    <property type="molecule type" value="Genomic_DNA"/>
</dbReference>
<dbReference type="PROSITE" id="PS50893">
    <property type="entry name" value="ABC_TRANSPORTER_2"/>
    <property type="match status" value="2"/>
</dbReference>
<dbReference type="SUPFAM" id="SSF52540">
    <property type="entry name" value="P-loop containing nucleoside triphosphate hydrolases"/>
    <property type="match status" value="3"/>
</dbReference>
<reference evidence="13" key="2">
    <citation type="journal article" date="2022" name="Microbiol. Resour. Announc.">
        <title>Whole-Genome Sequence of Entomortierella parvispora E1425, a Mucoromycotan Fungus Associated with Burkholderiaceae-Related Endosymbiotic Bacteria.</title>
        <authorList>
            <person name="Herlambang A."/>
            <person name="Guo Y."/>
            <person name="Takashima Y."/>
            <person name="Narisawa K."/>
            <person name="Ohta H."/>
            <person name="Nishizawa T."/>
        </authorList>
    </citation>
    <scope>NUCLEOTIDE SEQUENCE</scope>
    <source>
        <strain evidence="13">E1425</strain>
    </source>
</reference>
<feature type="transmembrane region" description="Helical" evidence="10">
    <location>
        <begin position="1004"/>
        <end position="1030"/>
    </location>
</feature>
<dbReference type="SMART" id="SM00382">
    <property type="entry name" value="AAA"/>
    <property type="match status" value="2"/>
</dbReference>
<feature type="transmembrane region" description="Helical" evidence="10">
    <location>
        <begin position="1195"/>
        <end position="1213"/>
    </location>
</feature>
<dbReference type="GO" id="GO:0005524">
    <property type="term" value="F:ATP binding"/>
    <property type="evidence" value="ECO:0007669"/>
    <property type="project" value="UniProtKB-KW"/>
</dbReference>
<evidence type="ECO:0000256" key="7">
    <source>
        <dbReference type="ARBA" id="ARBA00022989"/>
    </source>
</evidence>
<dbReference type="InterPro" id="IPR056227">
    <property type="entry name" value="TMD0_ABC"/>
</dbReference>
<keyword evidence="3 10" id="KW-0812">Transmembrane</keyword>
<dbReference type="FunFam" id="3.40.50.300:FF:000163">
    <property type="entry name" value="Multidrug resistance-associated protein member 4"/>
    <property type="match status" value="1"/>
</dbReference>
<dbReference type="CDD" id="cd18579">
    <property type="entry name" value="ABC_6TM_ABCC_D1"/>
    <property type="match status" value="1"/>
</dbReference>
<evidence type="ECO:0000256" key="9">
    <source>
        <dbReference type="SAM" id="MobiDB-lite"/>
    </source>
</evidence>
<keyword evidence="2" id="KW-0813">Transport</keyword>
<evidence type="ECO:0000256" key="5">
    <source>
        <dbReference type="ARBA" id="ARBA00022741"/>
    </source>
</evidence>
<gene>
    <name evidence="13" type="ORF">EMPS_05663</name>
</gene>
<dbReference type="PANTHER" id="PTHR24223:SF443">
    <property type="entry name" value="MULTIDRUG-RESISTANCE LIKE PROTEIN 1, ISOFORM I"/>
    <property type="match status" value="1"/>
</dbReference>
<dbReference type="SUPFAM" id="SSF90123">
    <property type="entry name" value="ABC transporter transmembrane region"/>
    <property type="match status" value="2"/>
</dbReference>
<dbReference type="FunFam" id="1.20.1560.10:FF:000006">
    <property type="entry name" value="ATP-binding cassette, sub-family C (CFTR/MRP), member 9"/>
    <property type="match status" value="1"/>
</dbReference>
<dbReference type="InterPro" id="IPR017871">
    <property type="entry name" value="ABC_transporter-like_CS"/>
</dbReference>
<feature type="domain" description="ABC transporter" evidence="11">
    <location>
        <begin position="665"/>
        <end position="888"/>
    </location>
</feature>
<feature type="transmembrane region" description="Helical" evidence="10">
    <location>
        <begin position="522"/>
        <end position="549"/>
    </location>
</feature>
<keyword evidence="8 10" id="KW-0472">Membrane</keyword>
<feature type="transmembrane region" description="Helical" evidence="10">
    <location>
        <begin position="1106"/>
        <end position="1126"/>
    </location>
</feature>
<dbReference type="Proteomes" id="UP000827284">
    <property type="component" value="Unassembled WGS sequence"/>
</dbReference>
<protein>
    <submittedName>
        <fullName evidence="13">ATP-binding cassette, subfamily C (CFTR/MRP), member 1</fullName>
    </submittedName>
</protein>
<feature type="transmembrane region" description="Helical" evidence="10">
    <location>
        <begin position="30"/>
        <end position="48"/>
    </location>
</feature>
<accession>A0A9P3HAT8</accession>
<dbReference type="GO" id="GO:0140359">
    <property type="term" value="F:ABC-type transporter activity"/>
    <property type="evidence" value="ECO:0007669"/>
    <property type="project" value="InterPro"/>
</dbReference>
<evidence type="ECO:0000256" key="3">
    <source>
        <dbReference type="ARBA" id="ARBA00022692"/>
    </source>
</evidence>
<feature type="region of interest" description="Disordered" evidence="9">
    <location>
        <begin position="640"/>
        <end position="681"/>
    </location>
</feature>
<feature type="transmembrane region" description="Helical" evidence="10">
    <location>
        <begin position="1078"/>
        <end position="1100"/>
    </location>
</feature>
<dbReference type="OrthoDB" id="6500128at2759"/>
<feature type="domain" description="ABC transmembrane type-1" evidence="12">
    <location>
        <begin position="968"/>
        <end position="1248"/>
    </location>
</feature>
<evidence type="ECO:0000313" key="14">
    <source>
        <dbReference type="Proteomes" id="UP000827284"/>
    </source>
</evidence>
<dbReference type="InterPro" id="IPR003593">
    <property type="entry name" value="AAA+_ATPase"/>
</dbReference>
<evidence type="ECO:0000256" key="8">
    <source>
        <dbReference type="ARBA" id="ARBA00023136"/>
    </source>
</evidence>
<evidence type="ECO:0000313" key="13">
    <source>
        <dbReference type="EMBL" id="GJJ73305.1"/>
    </source>
</evidence>
<keyword evidence="14" id="KW-1185">Reference proteome</keyword>
<dbReference type="InterPro" id="IPR050173">
    <property type="entry name" value="ABC_transporter_C-like"/>
</dbReference>
<dbReference type="CDD" id="cd03244">
    <property type="entry name" value="ABCC_MRP_domain2"/>
    <property type="match status" value="1"/>
</dbReference>
<comment type="subcellular location">
    <subcellularLocation>
        <location evidence="1">Vacuole membrane</location>
        <topology evidence="1">Multi-pass membrane protein</topology>
    </subcellularLocation>
</comment>
<evidence type="ECO:0000256" key="10">
    <source>
        <dbReference type="SAM" id="Phobius"/>
    </source>
</evidence>
<dbReference type="Pfam" id="PF00664">
    <property type="entry name" value="ABC_membrane"/>
    <property type="match status" value="2"/>
</dbReference>
<dbReference type="InterPro" id="IPR036640">
    <property type="entry name" value="ABC1_TM_sf"/>
</dbReference>
<keyword evidence="4" id="KW-0677">Repeat</keyword>
<keyword evidence="6 13" id="KW-0067">ATP-binding</keyword>
<feature type="transmembrane region" description="Helical" evidence="10">
    <location>
        <begin position="142"/>
        <end position="162"/>
    </location>
</feature>
<evidence type="ECO:0000256" key="4">
    <source>
        <dbReference type="ARBA" id="ARBA00022737"/>
    </source>
</evidence>
<dbReference type="InterPro" id="IPR027417">
    <property type="entry name" value="P-loop_NTPase"/>
</dbReference>
<evidence type="ECO:0000259" key="12">
    <source>
        <dbReference type="PROSITE" id="PS50929"/>
    </source>
</evidence>
<dbReference type="InterPro" id="IPR011527">
    <property type="entry name" value="ABC1_TM_dom"/>
</dbReference>
<dbReference type="Gene3D" id="3.40.50.300">
    <property type="entry name" value="P-loop containing nucleotide triphosphate hydrolases"/>
    <property type="match status" value="2"/>
</dbReference>